<name>A0ACB6RQT0_9PLEO</name>
<proteinExistence type="predicted"/>
<accession>A0ACB6RQT0</accession>
<sequence>MTSQDRVKMLEVLLQVVMDTWELSLEKMKGKVEQGGDEGSEALDAGTYARSKSEPRSVIVNPINQSIQLHDEFDKRAETVKERDKTVHERDTTIAKQDSGLKLLKAFPEQKIKEKLEERDVGCQETAKARKAEKANNEALKEMNKAREDSIEALKKSNRSQAEIIESQKSAIETREVKAQEESIHAREEIEVLKKQLQEESIHAREEIEVLKKQLQEANIGEQKMKKLQEALKEFMVVGEES</sequence>
<dbReference type="Proteomes" id="UP000799754">
    <property type="component" value="Unassembled WGS sequence"/>
</dbReference>
<evidence type="ECO:0000313" key="2">
    <source>
        <dbReference type="Proteomes" id="UP000799754"/>
    </source>
</evidence>
<keyword evidence="2" id="KW-1185">Reference proteome</keyword>
<gene>
    <name evidence="1" type="ORF">BU25DRAFT_461331</name>
</gene>
<protein>
    <submittedName>
        <fullName evidence="1">Uncharacterized protein</fullName>
    </submittedName>
</protein>
<organism evidence="1 2">
    <name type="scientific">Macroventuria anomochaeta</name>
    <dbReference type="NCBI Taxonomy" id="301207"/>
    <lineage>
        <taxon>Eukaryota</taxon>
        <taxon>Fungi</taxon>
        <taxon>Dikarya</taxon>
        <taxon>Ascomycota</taxon>
        <taxon>Pezizomycotina</taxon>
        <taxon>Dothideomycetes</taxon>
        <taxon>Pleosporomycetidae</taxon>
        <taxon>Pleosporales</taxon>
        <taxon>Pleosporineae</taxon>
        <taxon>Didymellaceae</taxon>
        <taxon>Macroventuria</taxon>
    </lineage>
</organism>
<dbReference type="EMBL" id="MU006732">
    <property type="protein sequence ID" value="KAF2624139.1"/>
    <property type="molecule type" value="Genomic_DNA"/>
</dbReference>
<evidence type="ECO:0000313" key="1">
    <source>
        <dbReference type="EMBL" id="KAF2624139.1"/>
    </source>
</evidence>
<comment type="caution">
    <text evidence="1">The sequence shown here is derived from an EMBL/GenBank/DDBJ whole genome shotgun (WGS) entry which is preliminary data.</text>
</comment>
<reference evidence="1" key="1">
    <citation type="journal article" date="2020" name="Stud. Mycol.">
        <title>101 Dothideomycetes genomes: a test case for predicting lifestyles and emergence of pathogens.</title>
        <authorList>
            <person name="Haridas S."/>
            <person name="Albert R."/>
            <person name="Binder M."/>
            <person name="Bloem J."/>
            <person name="Labutti K."/>
            <person name="Salamov A."/>
            <person name="Andreopoulos B."/>
            <person name="Baker S."/>
            <person name="Barry K."/>
            <person name="Bills G."/>
            <person name="Bluhm B."/>
            <person name="Cannon C."/>
            <person name="Castanera R."/>
            <person name="Culley D."/>
            <person name="Daum C."/>
            <person name="Ezra D."/>
            <person name="Gonzalez J."/>
            <person name="Henrissat B."/>
            <person name="Kuo A."/>
            <person name="Liang C."/>
            <person name="Lipzen A."/>
            <person name="Lutzoni F."/>
            <person name="Magnuson J."/>
            <person name="Mondo S."/>
            <person name="Nolan M."/>
            <person name="Ohm R."/>
            <person name="Pangilinan J."/>
            <person name="Park H.-J."/>
            <person name="Ramirez L."/>
            <person name="Alfaro M."/>
            <person name="Sun H."/>
            <person name="Tritt A."/>
            <person name="Yoshinaga Y."/>
            <person name="Zwiers L.-H."/>
            <person name="Turgeon B."/>
            <person name="Goodwin S."/>
            <person name="Spatafora J."/>
            <person name="Crous P."/>
            <person name="Grigoriev I."/>
        </authorList>
    </citation>
    <scope>NUCLEOTIDE SEQUENCE</scope>
    <source>
        <strain evidence="1">CBS 525.71</strain>
    </source>
</reference>